<keyword evidence="8" id="KW-0592">Phosphate transport</keyword>
<dbReference type="PRINTS" id="PR00344">
    <property type="entry name" value="BCTRLSENSOR"/>
</dbReference>
<keyword evidence="10 18" id="KW-0812">Transmembrane</keyword>
<dbReference type="GO" id="GO:0005524">
    <property type="term" value="F:ATP binding"/>
    <property type="evidence" value="ECO:0007669"/>
    <property type="project" value="UniProtKB-KW"/>
</dbReference>
<gene>
    <name evidence="20" type="ORF">AU255_00125</name>
</gene>
<dbReference type="SMART" id="SM00387">
    <property type="entry name" value="HATPase_c"/>
    <property type="match status" value="1"/>
</dbReference>
<comment type="caution">
    <text evidence="20">The sequence shown here is derived from an EMBL/GenBank/DDBJ whole genome shotgun (WGS) entry which is preliminary data.</text>
</comment>
<dbReference type="InterPro" id="IPR021766">
    <property type="entry name" value="PhoR_N"/>
</dbReference>
<dbReference type="SMART" id="SM00388">
    <property type="entry name" value="HisKA"/>
    <property type="match status" value="1"/>
</dbReference>
<dbReference type="Gene3D" id="1.10.287.130">
    <property type="match status" value="1"/>
</dbReference>
<dbReference type="GO" id="GO:0006817">
    <property type="term" value="P:phosphate ion transport"/>
    <property type="evidence" value="ECO:0007669"/>
    <property type="project" value="UniProtKB-KW"/>
</dbReference>
<feature type="transmembrane region" description="Helical" evidence="18">
    <location>
        <begin position="12"/>
        <end position="41"/>
    </location>
</feature>
<dbReference type="Pfam" id="PF00512">
    <property type="entry name" value="HisKA"/>
    <property type="match status" value="1"/>
</dbReference>
<dbReference type="STRING" id="1420851.AU255_00125"/>
<dbReference type="InterPro" id="IPR003661">
    <property type="entry name" value="HisK_dim/P_dom"/>
</dbReference>
<dbReference type="RefSeq" id="WP_080520984.1">
    <property type="nucleotide sequence ID" value="NZ_LPUF01000001.1"/>
</dbReference>
<sequence>MSFWNKDLLRLAITILIAAIASSFIGHFLYLLLIICIGLILRQAFLLNQLEDWLRSGAKSNYPSSSGLWEEIYYHIFRLKKAAKKRKKKLSLIIEQFRRSTSALPDAIVVIGEHDEISWFNNAAKEILGLKKKDKGQRLPNLIRAPAFVEFLSKKDPGIVLSIKAPVNGQVTLQLKIVTYDQNAHLLVAHDVTFLKNIERMRKDFVDNISHELRTPLTVLKGYIETLDDMGEDHSPLLTHSLQQMHNQTLRMQHLVDDLLLLANLETQKTENNCVVIDTLLKQICQESSALEQLNSRIELFIESDINIFGNDQELRSAFSNLIVNALKYSDEESIVTVQWYQSCDNVILSVADQGEGIPELEIPKITERFYRANAQRENEKHGTGLGLAIVKHALSRHDAQLKISSELGNGSCFSCIFPKRRFC</sequence>
<keyword evidence="15" id="KW-0902">Two-component regulatory system</keyword>
<evidence type="ECO:0000256" key="3">
    <source>
        <dbReference type="ARBA" id="ARBA00012438"/>
    </source>
</evidence>
<proteinExistence type="predicted"/>
<evidence type="ECO:0000256" key="15">
    <source>
        <dbReference type="ARBA" id="ARBA00023012"/>
    </source>
</evidence>
<comment type="catalytic activity">
    <reaction evidence="1">
        <text>ATP + protein L-histidine = ADP + protein N-phospho-L-histidine.</text>
        <dbReference type="EC" id="2.7.13.3"/>
    </reaction>
</comment>
<keyword evidence="9" id="KW-0808">Transferase</keyword>
<dbReference type="GO" id="GO:0004721">
    <property type="term" value="F:phosphoprotein phosphatase activity"/>
    <property type="evidence" value="ECO:0007669"/>
    <property type="project" value="InterPro"/>
</dbReference>
<evidence type="ECO:0000256" key="12">
    <source>
        <dbReference type="ARBA" id="ARBA00022777"/>
    </source>
</evidence>
<dbReference type="Gene3D" id="3.30.565.10">
    <property type="entry name" value="Histidine kinase-like ATPase, C-terminal domain"/>
    <property type="match status" value="1"/>
</dbReference>
<keyword evidence="14 18" id="KW-1133">Transmembrane helix</keyword>
<dbReference type="AlphaFoldDB" id="A0A1V8M4B5"/>
<keyword evidence="7" id="KW-0597">Phosphoprotein</keyword>
<dbReference type="OrthoDB" id="9813151at2"/>
<feature type="domain" description="Histidine kinase" evidence="19">
    <location>
        <begin position="208"/>
        <end position="422"/>
    </location>
</feature>
<evidence type="ECO:0000256" key="16">
    <source>
        <dbReference type="ARBA" id="ARBA00023136"/>
    </source>
</evidence>
<keyword evidence="13" id="KW-0067">ATP-binding</keyword>
<protein>
    <recommendedName>
        <fullName evidence="4">Phosphate regulon sensor protein PhoR</fullName>
        <ecNumber evidence="3">2.7.13.3</ecNumber>
    </recommendedName>
</protein>
<evidence type="ECO:0000256" key="17">
    <source>
        <dbReference type="ARBA" id="ARBA00025207"/>
    </source>
</evidence>
<dbReference type="InterPro" id="IPR036890">
    <property type="entry name" value="HATPase_C_sf"/>
</dbReference>
<name>A0A1V8M4B5_9GAMM</name>
<reference evidence="20 21" key="1">
    <citation type="submission" date="2015-12" db="EMBL/GenBank/DDBJ databases">
        <authorList>
            <person name="Shamseldin A."/>
            <person name="Moawad H."/>
            <person name="Abd El-Rahim W.M."/>
            <person name="Sadowsky M.J."/>
        </authorList>
    </citation>
    <scope>NUCLEOTIDE SEQUENCE [LARGE SCALE GENOMIC DNA]</scope>
    <source>
        <strain evidence="20 21">WF1</strain>
    </source>
</reference>
<dbReference type="Gene3D" id="3.30.450.20">
    <property type="entry name" value="PAS domain"/>
    <property type="match status" value="1"/>
</dbReference>
<dbReference type="NCBIfam" id="TIGR02966">
    <property type="entry name" value="phoR_proteo"/>
    <property type="match status" value="1"/>
</dbReference>
<dbReference type="SUPFAM" id="SSF47384">
    <property type="entry name" value="Homodimeric domain of signal transducing histidine kinase"/>
    <property type="match status" value="1"/>
</dbReference>
<dbReference type="InterPro" id="IPR000014">
    <property type="entry name" value="PAS"/>
</dbReference>
<dbReference type="GO" id="GO:0000155">
    <property type="term" value="F:phosphorelay sensor kinase activity"/>
    <property type="evidence" value="ECO:0007669"/>
    <property type="project" value="InterPro"/>
</dbReference>
<dbReference type="InterPro" id="IPR036097">
    <property type="entry name" value="HisK_dim/P_sf"/>
</dbReference>
<keyword evidence="12 20" id="KW-0418">Kinase</keyword>
<evidence type="ECO:0000256" key="11">
    <source>
        <dbReference type="ARBA" id="ARBA00022741"/>
    </source>
</evidence>
<evidence type="ECO:0000256" key="8">
    <source>
        <dbReference type="ARBA" id="ARBA00022592"/>
    </source>
</evidence>
<evidence type="ECO:0000256" key="10">
    <source>
        <dbReference type="ARBA" id="ARBA00022692"/>
    </source>
</evidence>
<dbReference type="EMBL" id="LPUF01000001">
    <property type="protein sequence ID" value="OQK16358.1"/>
    <property type="molecule type" value="Genomic_DNA"/>
</dbReference>
<evidence type="ECO:0000313" key="20">
    <source>
        <dbReference type="EMBL" id="OQK16358.1"/>
    </source>
</evidence>
<dbReference type="Pfam" id="PF02518">
    <property type="entry name" value="HATPase_c"/>
    <property type="match status" value="1"/>
</dbReference>
<dbReference type="InterPro" id="IPR003594">
    <property type="entry name" value="HATPase_dom"/>
</dbReference>
<dbReference type="PROSITE" id="PS50109">
    <property type="entry name" value="HIS_KIN"/>
    <property type="match status" value="1"/>
</dbReference>
<evidence type="ECO:0000256" key="2">
    <source>
        <dbReference type="ARBA" id="ARBA00004236"/>
    </source>
</evidence>
<dbReference type="PANTHER" id="PTHR45453">
    <property type="entry name" value="PHOSPHATE REGULON SENSOR PROTEIN PHOR"/>
    <property type="match status" value="1"/>
</dbReference>
<evidence type="ECO:0000256" key="1">
    <source>
        <dbReference type="ARBA" id="ARBA00000085"/>
    </source>
</evidence>
<dbReference type="Proteomes" id="UP000191980">
    <property type="component" value="Unassembled WGS sequence"/>
</dbReference>
<accession>A0A1V8M4B5</accession>
<evidence type="ECO:0000256" key="4">
    <source>
        <dbReference type="ARBA" id="ARBA00019665"/>
    </source>
</evidence>
<organism evidence="20 21">
    <name type="scientific">Methyloprofundus sedimenti</name>
    <dbReference type="NCBI Taxonomy" id="1420851"/>
    <lineage>
        <taxon>Bacteria</taxon>
        <taxon>Pseudomonadati</taxon>
        <taxon>Pseudomonadota</taxon>
        <taxon>Gammaproteobacteria</taxon>
        <taxon>Methylococcales</taxon>
        <taxon>Methylococcaceae</taxon>
        <taxon>Methyloprofundus</taxon>
    </lineage>
</organism>
<dbReference type="InterPro" id="IPR050351">
    <property type="entry name" value="BphY/WalK/GraS-like"/>
</dbReference>
<dbReference type="SUPFAM" id="SSF55874">
    <property type="entry name" value="ATPase domain of HSP90 chaperone/DNA topoisomerase II/histidine kinase"/>
    <property type="match status" value="1"/>
</dbReference>
<dbReference type="GO" id="GO:0016036">
    <property type="term" value="P:cellular response to phosphate starvation"/>
    <property type="evidence" value="ECO:0007669"/>
    <property type="project" value="TreeGrafter"/>
</dbReference>
<dbReference type="Pfam" id="PF11808">
    <property type="entry name" value="PhoR"/>
    <property type="match status" value="1"/>
</dbReference>
<dbReference type="CDD" id="cd00082">
    <property type="entry name" value="HisKA"/>
    <property type="match status" value="1"/>
</dbReference>
<comment type="function">
    <text evidence="17">Member of the two-component regulatory system PhoR/PhoB involved in the phosphate regulon genes expression. PhoR may function as a membrane-associated protein kinase that phosphorylates PhoB in response to environmental signals.</text>
</comment>
<dbReference type="GO" id="GO:0005886">
    <property type="term" value="C:plasma membrane"/>
    <property type="evidence" value="ECO:0007669"/>
    <property type="project" value="UniProtKB-SubCell"/>
</dbReference>
<comment type="subcellular location">
    <subcellularLocation>
        <location evidence="2">Cell membrane</location>
    </subcellularLocation>
</comment>
<dbReference type="FunFam" id="1.10.287.130:FF:000001">
    <property type="entry name" value="Two-component sensor histidine kinase"/>
    <property type="match status" value="1"/>
</dbReference>
<evidence type="ECO:0000256" key="18">
    <source>
        <dbReference type="SAM" id="Phobius"/>
    </source>
</evidence>
<evidence type="ECO:0000256" key="9">
    <source>
        <dbReference type="ARBA" id="ARBA00022679"/>
    </source>
</evidence>
<evidence type="ECO:0000313" key="21">
    <source>
        <dbReference type="Proteomes" id="UP000191980"/>
    </source>
</evidence>
<dbReference type="InterPro" id="IPR014310">
    <property type="entry name" value="Sig_transdc_His_kinase_PhoR"/>
</dbReference>
<dbReference type="Pfam" id="PF13188">
    <property type="entry name" value="PAS_8"/>
    <property type="match status" value="1"/>
</dbReference>
<evidence type="ECO:0000256" key="14">
    <source>
        <dbReference type="ARBA" id="ARBA00022989"/>
    </source>
</evidence>
<dbReference type="EC" id="2.7.13.3" evidence="3"/>
<keyword evidence="11" id="KW-0547">Nucleotide-binding</keyword>
<evidence type="ECO:0000259" key="19">
    <source>
        <dbReference type="PROSITE" id="PS50109"/>
    </source>
</evidence>
<evidence type="ECO:0000256" key="6">
    <source>
        <dbReference type="ARBA" id="ARBA00022475"/>
    </source>
</evidence>
<keyword evidence="6" id="KW-1003">Cell membrane</keyword>
<keyword evidence="5" id="KW-0813">Transport</keyword>
<evidence type="ECO:0000256" key="7">
    <source>
        <dbReference type="ARBA" id="ARBA00022553"/>
    </source>
</evidence>
<dbReference type="PANTHER" id="PTHR45453:SF1">
    <property type="entry name" value="PHOSPHATE REGULON SENSOR PROTEIN PHOR"/>
    <property type="match status" value="1"/>
</dbReference>
<keyword evidence="21" id="KW-1185">Reference proteome</keyword>
<dbReference type="InterPro" id="IPR005467">
    <property type="entry name" value="His_kinase_dom"/>
</dbReference>
<keyword evidence="16 18" id="KW-0472">Membrane</keyword>
<evidence type="ECO:0000256" key="13">
    <source>
        <dbReference type="ARBA" id="ARBA00022840"/>
    </source>
</evidence>
<evidence type="ECO:0000256" key="5">
    <source>
        <dbReference type="ARBA" id="ARBA00022448"/>
    </source>
</evidence>
<dbReference type="FunFam" id="3.30.565.10:FF:000006">
    <property type="entry name" value="Sensor histidine kinase WalK"/>
    <property type="match status" value="1"/>
</dbReference>
<dbReference type="InterPro" id="IPR004358">
    <property type="entry name" value="Sig_transdc_His_kin-like_C"/>
</dbReference>